<dbReference type="PANTHER" id="PTHR13696">
    <property type="entry name" value="P-LOOP CONTAINING NUCLEOSIDE TRIPHOSPHATE HYDROLASE"/>
    <property type="match status" value="1"/>
</dbReference>
<dbReference type="Pfam" id="PF13614">
    <property type="entry name" value="AAA_31"/>
    <property type="match status" value="1"/>
</dbReference>
<dbReference type="RefSeq" id="WP_311819712.1">
    <property type="nucleotide sequence ID" value="NZ_JARQBN010000036.1"/>
</dbReference>
<evidence type="ECO:0000313" key="3">
    <source>
        <dbReference type="Proteomes" id="UP001265301"/>
    </source>
</evidence>
<organism evidence="2 3">
    <name type="scientific">Enterococcus viikkiensis</name>
    <dbReference type="NCBI Taxonomy" id="930854"/>
    <lineage>
        <taxon>Bacteria</taxon>
        <taxon>Bacillati</taxon>
        <taxon>Bacillota</taxon>
        <taxon>Bacilli</taxon>
        <taxon>Lactobacillales</taxon>
        <taxon>Enterococcaceae</taxon>
        <taxon>Enterococcus</taxon>
    </lineage>
</organism>
<dbReference type="InterPro" id="IPR050678">
    <property type="entry name" value="DNA_Partitioning_ATPase"/>
</dbReference>
<dbReference type="Gene3D" id="3.40.50.300">
    <property type="entry name" value="P-loop containing nucleotide triphosphate hydrolases"/>
    <property type="match status" value="1"/>
</dbReference>
<feature type="domain" description="AAA" evidence="1">
    <location>
        <begin position="156"/>
        <end position="332"/>
    </location>
</feature>
<proteinExistence type="predicted"/>
<dbReference type="InterPro" id="IPR036590">
    <property type="entry name" value="SRAP-like"/>
</dbReference>
<comment type="caution">
    <text evidence="2">The sequence shown here is derived from an EMBL/GenBank/DDBJ whole genome shotgun (WGS) entry which is preliminary data.</text>
</comment>
<name>A0ABU3FU56_9ENTE</name>
<protein>
    <submittedName>
        <fullName evidence="2">AAA family ATPase</fullName>
    </submittedName>
</protein>
<dbReference type="InterPro" id="IPR027417">
    <property type="entry name" value="P-loop_NTPase"/>
</dbReference>
<dbReference type="InterPro" id="IPR003738">
    <property type="entry name" value="SRAP"/>
</dbReference>
<dbReference type="InterPro" id="IPR025669">
    <property type="entry name" value="AAA_dom"/>
</dbReference>
<sequence length="417" mass="48246">MCGRYFYDLQSERLKNYWNEAKIGKEKKIAANEIFPSNQVITLAVKQKEVVAGVTRWGFEGFRRGQLLINARAETVEEKKTFAKHFKESRCVFPMSGFYEWKEKEKFFFSNNEVLYVACFYRIHKKETGFETESILLTTAANESVERVHDRKNEAIVILNNYFKGGVGKSKLSTMFAYLTDKLNLKVLMIDKDLQATLTKDLAKTFEVELPRVNFYEGLKNGNLASSIIHLTDNLDLIPGTFDLMLLPKLTRSWTFENESKLLATLLEPLKSDYDLIIIDTVPTPSVYTNNAIVASDYVMIPLQAEEESTNNIQNYISYLIDLQEQFNPGLDMIGFVPYLVDTDSATIKSNLEELYKQHKEDNLVFQNIIKRSNKVSTWSKNGITEHKGYDKKVLSMYENVFFEMVERIIQLENEKE</sequence>
<dbReference type="Pfam" id="PF02586">
    <property type="entry name" value="SRAP"/>
    <property type="match status" value="1"/>
</dbReference>
<dbReference type="PANTHER" id="PTHR13696:SF99">
    <property type="entry name" value="COBYRINIC ACID AC-DIAMIDE SYNTHASE"/>
    <property type="match status" value="1"/>
</dbReference>
<dbReference type="SUPFAM" id="SSF52540">
    <property type="entry name" value="P-loop containing nucleoside triphosphate hydrolases"/>
    <property type="match status" value="1"/>
</dbReference>
<evidence type="ECO:0000259" key="1">
    <source>
        <dbReference type="Pfam" id="PF13614"/>
    </source>
</evidence>
<dbReference type="SUPFAM" id="SSF143081">
    <property type="entry name" value="BB1717-like"/>
    <property type="match status" value="1"/>
</dbReference>
<reference evidence="2 3" key="1">
    <citation type="submission" date="2023-03" db="EMBL/GenBank/DDBJ databases">
        <authorList>
            <person name="Shen W."/>
            <person name="Cai J."/>
        </authorList>
    </citation>
    <scope>NUCLEOTIDE SEQUENCE [LARGE SCALE GENOMIC DNA]</scope>
    <source>
        <strain evidence="2 3">B101</strain>
    </source>
</reference>
<gene>
    <name evidence="2" type="ORF">P7H59_12380</name>
</gene>
<dbReference type="Proteomes" id="UP001265301">
    <property type="component" value="Unassembled WGS sequence"/>
</dbReference>
<keyword evidence="3" id="KW-1185">Reference proteome</keyword>
<accession>A0ABU3FU56</accession>
<dbReference type="CDD" id="cd02042">
    <property type="entry name" value="ParAB_family"/>
    <property type="match status" value="1"/>
</dbReference>
<evidence type="ECO:0000313" key="2">
    <source>
        <dbReference type="EMBL" id="MDT2829227.1"/>
    </source>
</evidence>
<dbReference type="EMBL" id="JARQBN010000036">
    <property type="protein sequence ID" value="MDT2829227.1"/>
    <property type="molecule type" value="Genomic_DNA"/>
</dbReference>